<organism evidence="1 2">
    <name type="scientific">Circinella minor</name>
    <dbReference type="NCBI Taxonomy" id="1195481"/>
    <lineage>
        <taxon>Eukaryota</taxon>
        <taxon>Fungi</taxon>
        <taxon>Fungi incertae sedis</taxon>
        <taxon>Mucoromycota</taxon>
        <taxon>Mucoromycotina</taxon>
        <taxon>Mucoromycetes</taxon>
        <taxon>Mucorales</taxon>
        <taxon>Lichtheimiaceae</taxon>
        <taxon>Circinella</taxon>
    </lineage>
</organism>
<dbReference type="Pfam" id="PF18759">
    <property type="entry name" value="Plavaka"/>
    <property type="match status" value="1"/>
</dbReference>
<reference evidence="1 2" key="1">
    <citation type="submission" date="2020-12" db="EMBL/GenBank/DDBJ databases">
        <title>Metabolic potential, ecology and presence of endohyphal bacteria is reflected in genomic diversity of Mucoromycotina.</title>
        <authorList>
            <person name="Muszewska A."/>
            <person name="Okrasinska A."/>
            <person name="Steczkiewicz K."/>
            <person name="Drgas O."/>
            <person name="Orlowska M."/>
            <person name="Perlinska-Lenart U."/>
            <person name="Aleksandrzak-Piekarczyk T."/>
            <person name="Szatraj K."/>
            <person name="Zielenkiewicz U."/>
            <person name="Pilsyk S."/>
            <person name="Malc E."/>
            <person name="Mieczkowski P."/>
            <person name="Kruszewska J.S."/>
            <person name="Biernat P."/>
            <person name="Pawlowska J."/>
        </authorList>
    </citation>
    <scope>NUCLEOTIDE SEQUENCE [LARGE SCALE GENOMIC DNA]</scope>
    <source>
        <strain evidence="1 2">CBS 142.35</strain>
    </source>
</reference>
<proteinExistence type="predicted"/>
<comment type="caution">
    <text evidence="1">The sequence shown here is derived from an EMBL/GenBank/DDBJ whole genome shotgun (WGS) entry which is preliminary data.</text>
</comment>
<protein>
    <submittedName>
        <fullName evidence="1">Uncharacterized protein</fullName>
    </submittedName>
</protein>
<dbReference type="InterPro" id="IPR041078">
    <property type="entry name" value="Plavaka"/>
</dbReference>
<keyword evidence="2" id="KW-1185">Reference proteome</keyword>
<gene>
    <name evidence="1" type="ORF">INT45_008918</name>
</gene>
<dbReference type="EMBL" id="JAEPRB010000447">
    <property type="protein sequence ID" value="KAG2216158.1"/>
    <property type="molecule type" value="Genomic_DNA"/>
</dbReference>
<evidence type="ECO:0000313" key="1">
    <source>
        <dbReference type="EMBL" id="KAG2216158.1"/>
    </source>
</evidence>
<sequence>MPQFTSFDHENYNSSSVLNYQDLNDYIPDDYIDSNNNQERFVITEPIVDETNTERTYSENDWVCKIEPIRVAPEFTPDENADPTLYQGSMNDIKRDLAAWTFKNQISGNAYESLVKLINRGLAKAQSSAKDYSISMTSFNDLKKNLEESASDVIKLPFTDKRILVEEIEDVPIDWKREIDDQIGEIHFSYRNIKDVCQLLFSHSIFWKVMINQPSIYKQNGERVFLDIDSGEFWEELQLRFPDNIILSIILASDQTVISGNGRHKAWPLYLKLGMRKHSYEI</sequence>
<dbReference type="Proteomes" id="UP000646827">
    <property type="component" value="Unassembled WGS sequence"/>
</dbReference>
<name>A0A8H7VH01_9FUNG</name>
<dbReference type="AlphaFoldDB" id="A0A8H7VH01"/>
<accession>A0A8H7VH01</accession>
<evidence type="ECO:0000313" key="2">
    <source>
        <dbReference type="Proteomes" id="UP000646827"/>
    </source>
</evidence>